<comment type="catalytic activity">
    <reaction evidence="7">
        <text>tRNA(Asx) + L-aspartate + ATP = L-aspartyl-tRNA(Asx) + AMP + diphosphate</text>
        <dbReference type="Rhea" id="RHEA:18349"/>
        <dbReference type="Rhea" id="RHEA-COMP:9710"/>
        <dbReference type="Rhea" id="RHEA-COMP:9711"/>
        <dbReference type="ChEBI" id="CHEBI:29991"/>
        <dbReference type="ChEBI" id="CHEBI:30616"/>
        <dbReference type="ChEBI" id="CHEBI:33019"/>
        <dbReference type="ChEBI" id="CHEBI:78442"/>
        <dbReference type="ChEBI" id="CHEBI:78516"/>
        <dbReference type="ChEBI" id="CHEBI:456215"/>
        <dbReference type="EC" id="6.1.1.23"/>
    </reaction>
</comment>
<dbReference type="Pfam" id="PF00152">
    <property type="entry name" value="tRNA-synt_2"/>
    <property type="match status" value="1"/>
</dbReference>
<dbReference type="InterPro" id="IPR006195">
    <property type="entry name" value="aa-tRNA-synth_II"/>
</dbReference>
<dbReference type="EMBL" id="BAABAA010000012">
    <property type="protein sequence ID" value="GAA3585694.1"/>
    <property type="molecule type" value="Genomic_DNA"/>
</dbReference>
<dbReference type="RefSeq" id="WP_344846971.1">
    <property type="nucleotide sequence ID" value="NZ_BAABAA010000012.1"/>
</dbReference>
<keyword evidence="6 7" id="KW-0030">Aminoacyl-tRNA synthetase</keyword>
<comment type="function">
    <text evidence="7">Aspartyl-tRNA synthetase with relaxed tRNA specificity since it is able to aspartylate not only its cognate tRNA(Asp) but also tRNA(Asn). Reaction proceeds in two steps: L-aspartate is first activated by ATP to form Asp-AMP and then transferred to the acceptor end of tRNA(Asp/Asn).</text>
</comment>
<feature type="domain" description="Aminoacyl-transfer RNA synthetases class-II family profile" evidence="9">
    <location>
        <begin position="138"/>
        <end position="564"/>
    </location>
</feature>
<evidence type="ECO:0000256" key="4">
    <source>
        <dbReference type="ARBA" id="ARBA00022840"/>
    </source>
</evidence>
<evidence type="ECO:0000256" key="7">
    <source>
        <dbReference type="HAMAP-Rule" id="MF_00044"/>
    </source>
</evidence>
<name>A0ABP6YQL9_9ACTN</name>
<dbReference type="SUPFAM" id="SSF55681">
    <property type="entry name" value="Class II aaRS and biotin synthetases"/>
    <property type="match status" value="1"/>
</dbReference>
<dbReference type="Pfam" id="PF01336">
    <property type="entry name" value="tRNA_anti-codon"/>
    <property type="match status" value="1"/>
</dbReference>
<feature type="binding site" evidence="7">
    <location>
        <position position="449"/>
    </location>
    <ligand>
        <name>L-aspartate</name>
        <dbReference type="ChEBI" id="CHEBI:29991"/>
    </ligand>
</feature>
<evidence type="ECO:0000256" key="6">
    <source>
        <dbReference type="ARBA" id="ARBA00023146"/>
    </source>
</evidence>
<keyword evidence="3 7" id="KW-0547">Nucleotide-binding</keyword>
<evidence type="ECO:0000313" key="10">
    <source>
        <dbReference type="EMBL" id="GAA3585694.1"/>
    </source>
</evidence>
<dbReference type="NCBIfam" id="TIGR00459">
    <property type="entry name" value="aspS_bact"/>
    <property type="match status" value="1"/>
</dbReference>
<dbReference type="InterPro" id="IPR012340">
    <property type="entry name" value="NA-bd_OB-fold"/>
</dbReference>
<evidence type="ECO:0000256" key="3">
    <source>
        <dbReference type="ARBA" id="ARBA00022741"/>
    </source>
</evidence>
<comment type="subunit">
    <text evidence="7">Homodimer.</text>
</comment>
<dbReference type="PANTHER" id="PTHR22594:SF5">
    <property type="entry name" value="ASPARTATE--TRNA LIGASE, MITOCHONDRIAL"/>
    <property type="match status" value="1"/>
</dbReference>
<dbReference type="InterPro" id="IPR004524">
    <property type="entry name" value="Asp-tRNA-ligase_1"/>
</dbReference>
<dbReference type="Gene3D" id="3.30.930.10">
    <property type="entry name" value="Bira Bifunctional Protein, Domain 2"/>
    <property type="match status" value="1"/>
</dbReference>
<feature type="binding site" evidence="7">
    <location>
        <begin position="217"/>
        <end position="219"/>
    </location>
    <ligand>
        <name>ATP</name>
        <dbReference type="ChEBI" id="CHEBI:30616"/>
    </ligand>
</feature>
<gene>
    <name evidence="10" type="primary">aspS_2</name>
    <name evidence="7" type="synonym">aspS</name>
    <name evidence="10" type="ORF">GCM10022235_65210</name>
</gene>
<feature type="binding site" evidence="7">
    <location>
        <position position="490"/>
    </location>
    <ligand>
        <name>L-aspartate</name>
        <dbReference type="ChEBI" id="CHEBI:29991"/>
    </ligand>
</feature>
<dbReference type="Gene3D" id="2.40.50.140">
    <property type="entry name" value="Nucleic acid-binding proteins"/>
    <property type="match status" value="1"/>
</dbReference>
<keyword evidence="7" id="KW-0963">Cytoplasm</keyword>
<sequence length="602" mass="65549">MIRTHSAGSLRAENTGQTVTLAGWVARRRDHGGVAFIDLRDSSGTVQVVIRDEEAASGLRSEYCLKIVGTVAARPEGNANPDLPTGEIEIITEEIEVLNEAAPLPFPVEEHHATPVNEEVRLKYRYLDLRRQGPGSALRLRSKVNKAARAVLDKHDFVEIETPTLTKSTPEGARDFLVPARLQPGSWYALPQSPQLFKQLLMVAGMERYFQIARCYRDEDFRADRQPEFTQLDIEMSFVDQDDIIALSEEILVELWKLAGHEVQTPIQRMTYAESMARFGSDKPDLRMGLELVECTEYFKNTPFRVFQAQYVGAVVMPGGADQPRKQLDAWQEWAKQRGARGLAYVLVGQDGELGGPVAKNLSEEERAGLADHVGAKPGDCIFFAAGAVKSSRALLGAARLEIGRRGGLIDESAWSFVWVVDAPLFEPADDATAAGDVAVGSGAWTAVHHAFTSPKPDSLETFDTDPGSALAYAYDIVCNGNEIGGGSIRIHREDVQKRVFKVMGLTDEEATEKFGFLLDAFKFGAPPHGGIAFGWDRITALLAGTESIRDVIAFPKSGGGFDPLTAAPAPITPAQRKEAGVDAKPEPKGEAKAAPAADPQK</sequence>
<keyword evidence="2 7" id="KW-0436">Ligase</keyword>
<comment type="caution">
    <text evidence="10">The sequence shown here is derived from an EMBL/GenBank/DDBJ whole genome shotgun (WGS) entry which is preliminary data.</text>
</comment>
<dbReference type="PROSITE" id="PS50862">
    <property type="entry name" value="AA_TRNA_LIGASE_II"/>
    <property type="match status" value="1"/>
</dbReference>
<dbReference type="CDD" id="cd00777">
    <property type="entry name" value="AspRS_core"/>
    <property type="match status" value="1"/>
</dbReference>
<dbReference type="InterPro" id="IPR045864">
    <property type="entry name" value="aa-tRNA-synth_II/BPL/LPL"/>
</dbReference>
<feature type="binding site" evidence="7">
    <location>
        <position position="226"/>
    </location>
    <ligand>
        <name>ATP</name>
        <dbReference type="ChEBI" id="CHEBI:30616"/>
    </ligand>
</feature>
<feature type="site" description="Important for tRNA non-discrimination" evidence="7">
    <location>
        <position position="31"/>
    </location>
</feature>
<dbReference type="PRINTS" id="PR01042">
    <property type="entry name" value="TRNASYNTHASP"/>
</dbReference>
<dbReference type="InterPro" id="IPR029351">
    <property type="entry name" value="GAD_dom"/>
</dbReference>
<dbReference type="SUPFAM" id="SSF55261">
    <property type="entry name" value="GAD domain-like"/>
    <property type="match status" value="1"/>
</dbReference>
<dbReference type="PANTHER" id="PTHR22594">
    <property type="entry name" value="ASPARTYL/LYSYL-TRNA SYNTHETASE"/>
    <property type="match status" value="1"/>
</dbReference>
<comment type="similarity">
    <text evidence="1 7">Belongs to the class-II aminoacyl-tRNA synthetase family. Type 1 subfamily.</text>
</comment>
<evidence type="ECO:0000259" key="9">
    <source>
        <dbReference type="PROSITE" id="PS50862"/>
    </source>
</evidence>
<dbReference type="HAMAP" id="MF_00044">
    <property type="entry name" value="Asp_tRNA_synth_type1"/>
    <property type="match status" value="1"/>
</dbReference>
<dbReference type="InterPro" id="IPR004115">
    <property type="entry name" value="GAD-like_sf"/>
</dbReference>
<comment type="subcellular location">
    <subcellularLocation>
        <location evidence="7">Cytoplasm</location>
    </subcellularLocation>
</comment>
<reference evidence="11" key="1">
    <citation type="journal article" date="2019" name="Int. J. Syst. Evol. Microbiol.">
        <title>The Global Catalogue of Microorganisms (GCM) 10K type strain sequencing project: providing services to taxonomists for standard genome sequencing and annotation.</title>
        <authorList>
            <consortium name="The Broad Institute Genomics Platform"/>
            <consortium name="The Broad Institute Genome Sequencing Center for Infectious Disease"/>
            <person name="Wu L."/>
            <person name="Ma J."/>
        </authorList>
    </citation>
    <scope>NUCLEOTIDE SEQUENCE [LARGE SCALE GENOMIC DNA]</scope>
    <source>
        <strain evidence="11">JCM 16928</strain>
    </source>
</reference>
<keyword evidence="4 7" id="KW-0067">ATP-binding</keyword>
<evidence type="ECO:0000256" key="2">
    <source>
        <dbReference type="ARBA" id="ARBA00022598"/>
    </source>
</evidence>
<dbReference type="NCBIfam" id="NF001750">
    <property type="entry name" value="PRK00476.1"/>
    <property type="match status" value="1"/>
</dbReference>
<evidence type="ECO:0000256" key="1">
    <source>
        <dbReference type="ARBA" id="ARBA00006303"/>
    </source>
</evidence>
<feature type="binding site" evidence="7">
    <location>
        <position position="171"/>
    </location>
    <ligand>
        <name>L-aspartate</name>
        <dbReference type="ChEBI" id="CHEBI:29991"/>
    </ligand>
</feature>
<dbReference type="InterPro" id="IPR004364">
    <property type="entry name" value="Aa-tRNA-synt_II"/>
</dbReference>
<dbReference type="Gene3D" id="3.30.1360.30">
    <property type="entry name" value="GAD-like domain"/>
    <property type="match status" value="1"/>
</dbReference>
<feature type="compositionally biased region" description="Low complexity" evidence="8">
    <location>
        <begin position="593"/>
        <end position="602"/>
    </location>
</feature>
<feature type="region of interest" description="Disordered" evidence="8">
    <location>
        <begin position="561"/>
        <end position="602"/>
    </location>
</feature>
<dbReference type="Proteomes" id="UP001501222">
    <property type="component" value="Unassembled WGS sequence"/>
</dbReference>
<dbReference type="InterPro" id="IPR002312">
    <property type="entry name" value="Asp/Asn-tRNA-synth_IIb"/>
</dbReference>
<feature type="region of interest" description="Aspartate" evidence="7">
    <location>
        <begin position="195"/>
        <end position="198"/>
    </location>
</feature>
<dbReference type="GO" id="GO:0016874">
    <property type="term" value="F:ligase activity"/>
    <property type="evidence" value="ECO:0007669"/>
    <property type="project" value="UniProtKB-KW"/>
</dbReference>
<dbReference type="Pfam" id="PF02938">
    <property type="entry name" value="GAD"/>
    <property type="match status" value="1"/>
</dbReference>
<organism evidence="10 11">
    <name type="scientific">Kribbella ginsengisoli</name>
    <dbReference type="NCBI Taxonomy" id="363865"/>
    <lineage>
        <taxon>Bacteria</taxon>
        <taxon>Bacillati</taxon>
        <taxon>Actinomycetota</taxon>
        <taxon>Actinomycetes</taxon>
        <taxon>Propionibacteriales</taxon>
        <taxon>Kribbellaceae</taxon>
        <taxon>Kribbella</taxon>
    </lineage>
</organism>
<dbReference type="CDD" id="cd04317">
    <property type="entry name" value="EcAspRS_like_N"/>
    <property type="match status" value="1"/>
</dbReference>
<dbReference type="SUPFAM" id="SSF50249">
    <property type="entry name" value="Nucleic acid-binding proteins"/>
    <property type="match status" value="1"/>
</dbReference>
<dbReference type="InterPro" id="IPR047090">
    <property type="entry name" value="AspRS_core"/>
</dbReference>
<protein>
    <recommendedName>
        <fullName evidence="7">Aspartate--tRNA(Asp/Asn) ligase</fullName>
        <ecNumber evidence="7">6.1.1.23</ecNumber>
    </recommendedName>
    <alternativeName>
        <fullName evidence="7">Aspartyl-tRNA synthetase</fullName>
        <shortName evidence="7">AspRS</shortName>
    </alternativeName>
    <alternativeName>
        <fullName evidence="7">Non-discriminating aspartyl-tRNA synthetase</fullName>
        <shortName evidence="7">ND-AspRS</shortName>
    </alternativeName>
</protein>
<dbReference type="InterPro" id="IPR047089">
    <property type="entry name" value="Asp-tRNA-ligase_1_N"/>
</dbReference>
<feature type="compositionally biased region" description="Low complexity" evidence="8">
    <location>
        <begin position="564"/>
        <end position="575"/>
    </location>
</feature>
<feature type="binding site" evidence="7">
    <location>
        <position position="483"/>
    </location>
    <ligand>
        <name>ATP</name>
        <dbReference type="ChEBI" id="CHEBI:30616"/>
    </ligand>
</feature>
<proteinExistence type="inferred from homology"/>
<feature type="compositionally biased region" description="Basic and acidic residues" evidence="8">
    <location>
        <begin position="576"/>
        <end position="592"/>
    </location>
</feature>
<evidence type="ECO:0000256" key="5">
    <source>
        <dbReference type="ARBA" id="ARBA00022917"/>
    </source>
</evidence>
<keyword evidence="11" id="KW-1185">Reference proteome</keyword>
<evidence type="ECO:0000256" key="8">
    <source>
        <dbReference type="SAM" id="MobiDB-lite"/>
    </source>
</evidence>
<feature type="binding site" evidence="7">
    <location>
        <position position="217"/>
    </location>
    <ligand>
        <name>L-aspartate</name>
        <dbReference type="ChEBI" id="CHEBI:29991"/>
    </ligand>
</feature>
<dbReference type="EC" id="6.1.1.23" evidence="7"/>
<accession>A0ABP6YQL9</accession>
<feature type="binding site" evidence="7">
    <location>
        <begin position="535"/>
        <end position="538"/>
    </location>
    <ligand>
        <name>ATP</name>
        <dbReference type="ChEBI" id="CHEBI:30616"/>
    </ligand>
</feature>
<feature type="site" description="Important for tRNA non-discrimination" evidence="7">
    <location>
        <position position="77"/>
    </location>
</feature>
<keyword evidence="5 7" id="KW-0648">Protein biosynthesis</keyword>
<dbReference type="InterPro" id="IPR004365">
    <property type="entry name" value="NA-bd_OB_tRNA"/>
</dbReference>
<evidence type="ECO:0000313" key="11">
    <source>
        <dbReference type="Proteomes" id="UP001501222"/>
    </source>
</evidence>